<dbReference type="SUPFAM" id="SSF46689">
    <property type="entry name" value="Homeodomain-like"/>
    <property type="match status" value="2"/>
</dbReference>
<evidence type="ECO:0000259" key="5">
    <source>
        <dbReference type="PROSITE" id="PS01124"/>
    </source>
</evidence>
<dbReference type="PANTHER" id="PTHR43280">
    <property type="entry name" value="ARAC-FAMILY TRANSCRIPTIONAL REGULATOR"/>
    <property type="match status" value="1"/>
</dbReference>
<dbReference type="STRING" id="1121335.Cst_c22170"/>
<dbReference type="KEGG" id="css:Cst_c22170"/>
<protein>
    <submittedName>
        <fullName evidence="6">Transcriptional regulator, AraC family</fullName>
    </submittedName>
</protein>
<accession>L7VQV5</accession>
<dbReference type="KEGG" id="csd:Clst_2120"/>
<dbReference type="PROSITE" id="PS00041">
    <property type="entry name" value="HTH_ARAC_FAMILY_1"/>
    <property type="match status" value="1"/>
</dbReference>
<organism evidence="6 7">
    <name type="scientific">Thermoclostridium stercorarium (strain ATCC 35414 / DSM 8532 / NCIMB 11754)</name>
    <name type="common">Clostridium stercorarium</name>
    <dbReference type="NCBI Taxonomy" id="1121335"/>
    <lineage>
        <taxon>Bacteria</taxon>
        <taxon>Bacillati</taxon>
        <taxon>Bacillota</taxon>
        <taxon>Clostridia</taxon>
        <taxon>Eubacteriales</taxon>
        <taxon>Oscillospiraceae</taxon>
        <taxon>Thermoclostridium</taxon>
    </lineage>
</organism>
<keyword evidence="1" id="KW-0805">Transcription regulation</keyword>
<evidence type="ECO:0000313" key="6">
    <source>
        <dbReference type="EMBL" id="AGC69177.1"/>
    </source>
</evidence>
<dbReference type="AlphaFoldDB" id="L7VQV5"/>
<gene>
    <name evidence="6" type="ordered locus">Cst_c22170</name>
</gene>
<dbReference type="PANTHER" id="PTHR43280:SF10">
    <property type="entry name" value="REGULATORY PROTEIN POCR"/>
    <property type="match status" value="1"/>
</dbReference>
<dbReference type="SMART" id="SM00342">
    <property type="entry name" value="HTH_ARAC"/>
    <property type="match status" value="1"/>
</dbReference>
<name>L7VQV5_THES1</name>
<dbReference type="RefSeq" id="WP_015359856.1">
    <property type="nucleotide sequence ID" value="NC_020134.1"/>
</dbReference>
<evidence type="ECO:0000256" key="1">
    <source>
        <dbReference type="ARBA" id="ARBA00023015"/>
    </source>
</evidence>
<sequence length="763" mass="88760">MFSNKPLIAKSVKYSWLITYVILFLIPLLLCNILFVLVDGTIKDQVDRTNYFALKQIQQYMDSVVADAARIASSLAFNDRVQAIATFKGDISPKERYDIILLNRSMQSSNYKSEIEEVYIYFKRIDTVISSKHVMDSEKFFDLFAERYGTDAAKWIKINQEMHRGSFVNITPQNKQLAYMFTYSINQNADDGINVVVIINLSNFYKMIDDLSIINNGNVAIIDENNRVILTSDNLDLMPLLKFDGFQNNSLTEYTSSDGKRRQVSCINSNMQGWKYLYIMPKDEYWKQLGEYRKLVLSGISFSLVVSCIVAFLLFKKNYEPIKRLLKSLKGHNEEDKGMINEYRIIQNAILRSLDDKKELEKWRAFQKKLLSERYLKELLTGNAAEQTDRDTAGIEFEHDCFAVAAFSADMEKPSTVLNLNLQEDIELLHFIIMNILEELLQDICKIYTVNFDNIIFCLMNFKEQDEKYMTKLKDAVTTVQETVKEHYKVNLIIAIGNIYNGKDFIKQSYKETRQLLEFEEIVGGEDILVYSEAKKFLLNENSHTYFYPPVMKDALVNAVKSGQYERIKNILDELFNYNLNNLTLSKNMAQCFKCDIIGTIINTLNSFINSNSQKYQSEIDTIERLIQSKNLNKVKEQLLIVLKDICEKINNERKGTRRAEDEIINYIRENYMDEELNVSTIADRFDLHPNYLSRLFKQQVGIGLLDYINMVRIEEAKKLLKSEYGNLETIARKVGYTNVKTFTRVFTKTEGITPGKYREKFN</sequence>
<proteinExistence type="predicted"/>
<dbReference type="InterPro" id="IPR009057">
    <property type="entry name" value="Homeodomain-like_sf"/>
</dbReference>
<keyword evidence="4" id="KW-0812">Transmembrane</keyword>
<keyword evidence="2" id="KW-0238">DNA-binding</keyword>
<dbReference type="InterPro" id="IPR018060">
    <property type="entry name" value="HTH_AraC"/>
</dbReference>
<feature type="transmembrane region" description="Helical" evidence="4">
    <location>
        <begin position="14"/>
        <end position="38"/>
    </location>
</feature>
<keyword evidence="4" id="KW-1133">Transmembrane helix</keyword>
<evidence type="ECO:0000256" key="3">
    <source>
        <dbReference type="ARBA" id="ARBA00023163"/>
    </source>
</evidence>
<feature type="domain" description="HTH araC/xylS-type" evidence="5">
    <location>
        <begin position="662"/>
        <end position="761"/>
    </location>
</feature>
<dbReference type="GO" id="GO:0043565">
    <property type="term" value="F:sequence-specific DNA binding"/>
    <property type="evidence" value="ECO:0007669"/>
    <property type="project" value="InterPro"/>
</dbReference>
<dbReference type="InterPro" id="IPR016024">
    <property type="entry name" value="ARM-type_fold"/>
</dbReference>
<dbReference type="SUPFAM" id="SSF48371">
    <property type="entry name" value="ARM repeat"/>
    <property type="match status" value="1"/>
</dbReference>
<evidence type="ECO:0000313" key="7">
    <source>
        <dbReference type="Proteomes" id="UP000011220"/>
    </source>
</evidence>
<dbReference type="EMBL" id="CP004044">
    <property type="protein sequence ID" value="AGC69177.1"/>
    <property type="molecule type" value="Genomic_DNA"/>
</dbReference>
<dbReference type="PATRIC" id="fig|1121335.3.peg.2223"/>
<dbReference type="PROSITE" id="PS01124">
    <property type="entry name" value="HTH_ARAC_FAMILY_2"/>
    <property type="match status" value="1"/>
</dbReference>
<dbReference type="Pfam" id="PF12833">
    <property type="entry name" value="HTH_18"/>
    <property type="match status" value="1"/>
</dbReference>
<keyword evidence="7" id="KW-1185">Reference proteome</keyword>
<dbReference type="CDD" id="cd18774">
    <property type="entry name" value="PDC2_HK_sensor"/>
    <property type="match status" value="1"/>
</dbReference>
<dbReference type="Gene3D" id="3.30.450.20">
    <property type="entry name" value="PAS domain"/>
    <property type="match status" value="1"/>
</dbReference>
<evidence type="ECO:0000256" key="2">
    <source>
        <dbReference type="ARBA" id="ARBA00023125"/>
    </source>
</evidence>
<keyword evidence="3" id="KW-0804">Transcription</keyword>
<feature type="transmembrane region" description="Helical" evidence="4">
    <location>
        <begin position="295"/>
        <end position="315"/>
    </location>
</feature>
<reference evidence="6 7" key="1">
    <citation type="journal article" date="2013" name="Genome Announc.">
        <title>Complete genome sequence of Clostridium stercorarium subsp. stercorarium strain DSM 8532, a thermophilic degrader of plant cell wall fibers.</title>
        <authorList>
            <person name="Poehlein A."/>
            <person name="Zverlov V.V."/>
            <person name="Daniel R."/>
            <person name="Schwarz W.H."/>
            <person name="Liebl W."/>
        </authorList>
    </citation>
    <scope>NUCLEOTIDE SEQUENCE [LARGE SCALE GENOMIC DNA]</scope>
    <source>
        <strain evidence="7">ATCC 35414 / DSM 8532 / NCIMB 11754</strain>
    </source>
</reference>
<keyword evidence="4" id="KW-0472">Membrane</keyword>
<dbReference type="eggNOG" id="COG2207">
    <property type="taxonomic scope" value="Bacteria"/>
</dbReference>
<evidence type="ECO:0000256" key="4">
    <source>
        <dbReference type="SAM" id="Phobius"/>
    </source>
</evidence>
<dbReference type="Gene3D" id="1.10.10.60">
    <property type="entry name" value="Homeodomain-like"/>
    <property type="match status" value="2"/>
</dbReference>
<dbReference type="InterPro" id="IPR018062">
    <property type="entry name" value="HTH_AraC-typ_CS"/>
</dbReference>
<dbReference type="Proteomes" id="UP000011220">
    <property type="component" value="Chromosome"/>
</dbReference>
<dbReference type="GO" id="GO:0003700">
    <property type="term" value="F:DNA-binding transcription factor activity"/>
    <property type="evidence" value="ECO:0007669"/>
    <property type="project" value="InterPro"/>
</dbReference>